<protein>
    <submittedName>
        <fullName evidence="3">Uncharacterized protein</fullName>
    </submittedName>
</protein>
<accession>H5UVL2</accession>
<dbReference type="STRING" id="1089455.MOPEL_135_00080"/>
<feature type="region of interest" description="Disordered" evidence="1">
    <location>
        <begin position="102"/>
        <end position="172"/>
    </location>
</feature>
<feature type="transmembrane region" description="Helical" evidence="2">
    <location>
        <begin position="34"/>
        <end position="55"/>
    </location>
</feature>
<evidence type="ECO:0000313" key="3">
    <source>
        <dbReference type="EMBL" id="GAB49770.1"/>
    </source>
</evidence>
<feature type="compositionally biased region" description="Acidic residues" evidence="1">
    <location>
        <begin position="123"/>
        <end position="147"/>
    </location>
</feature>
<evidence type="ECO:0000313" key="4">
    <source>
        <dbReference type="Proteomes" id="UP000004367"/>
    </source>
</evidence>
<keyword evidence="2" id="KW-0812">Transmembrane</keyword>
<evidence type="ECO:0000256" key="1">
    <source>
        <dbReference type="SAM" id="MobiDB-lite"/>
    </source>
</evidence>
<dbReference type="AlphaFoldDB" id="H5UVL2"/>
<dbReference type="eggNOG" id="COG3949">
    <property type="taxonomic scope" value="Bacteria"/>
</dbReference>
<comment type="caution">
    <text evidence="3">The sequence shown here is derived from an EMBL/GenBank/DDBJ whole genome shotgun (WGS) entry which is preliminary data.</text>
</comment>
<name>H5UVL2_9MICO</name>
<dbReference type="Proteomes" id="UP000004367">
    <property type="component" value="Unassembled WGS sequence"/>
</dbReference>
<gene>
    <name evidence="3" type="ORF">MOPEL_135_00080</name>
</gene>
<keyword evidence="4" id="KW-1185">Reference proteome</keyword>
<feature type="transmembrane region" description="Helical" evidence="2">
    <location>
        <begin position="61"/>
        <end position="79"/>
    </location>
</feature>
<organism evidence="3 4">
    <name type="scientific">Mobilicoccus pelagius NBRC 104925</name>
    <dbReference type="NCBI Taxonomy" id="1089455"/>
    <lineage>
        <taxon>Bacteria</taxon>
        <taxon>Bacillati</taxon>
        <taxon>Actinomycetota</taxon>
        <taxon>Actinomycetes</taxon>
        <taxon>Micrococcales</taxon>
        <taxon>Dermatophilaceae</taxon>
        <taxon>Mobilicoccus</taxon>
    </lineage>
</organism>
<reference evidence="3 4" key="1">
    <citation type="submission" date="2012-02" db="EMBL/GenBank/DDBJ databases">
        <title>Whole genome shotgun sequence of Mobilicoccus pelagius NBRC 104925.</title>
        <authorList>
            <person name="Yoshida Y."/>
            <person name="Hosoyama A."/>
            <person name="Tsuchikane K."/>
            <person name="Katsumata H."/>
            <person name="Yamazaki S."/>
            <person name="Fujita N."/>
        </authorList>
    </citation>
    <scope>NUCLEOTIDE SEQUENCE [LARGE SCALE GENOMIC DNA]</scope>
    <source>
        <strain evidence="3 4">NBRC 104925</strain>
    </source>
</reference>
<sequence length="172" mass="18730">MAFAVDGGWAEYVVVGAVGLTRVLTAEHRNRCRAIHLGMCPLGYGLNFVGFTTLMTYVCPALRYIGMFLAVVLGAAWWHRSRIEKETGRRVGIRDILTARDDPRQEFGADEEAELQQHASDSNIDDEAIVDAVEDDMDDDDSDDDRGDTDGSGGSSGSKDARRDGDVASTRG</sequence>
<dbReference type="EMBL" id="BAFE01000094">
    <property type="protein sequence ID" value="GAB49770.1"/>
    <property type="molecule type" value="Genomic_DNA"/>
</dbReference>
<proteinExistence type="predicted"/>
<evidence type="ECO:0000256" key="2">
    <source>
        <dbReference type="SAM" id="Phobius"/>
    </source>
</evidence>
<keyword evidence="2" id="KW-0472">Membrane</keyword>
<keyword evidence="2" id="KW-1133">Transmembrane helix</keyword>